<protein>
    <submittedName>
        <fullName evidence="2">Uncharacterized protein</fullName>
    </submittedName>
</protein>
<evidence type="ECO:0000313" key="2">
    <source>
        <dbReference type="EMBL" id="SIS19525.1"/>
    </source>
</evidence>
<proteinExistence type="predicted"/>
<organism evidence="2 3">
    <name type="scientific">Williamsia sterculiae</name>
    <dbReference type="NCBI Taxonomy" id="1344003"/>
    <lineage>
        <taxon>Bacteria</taxon>
        <taxon>Bacillati</taxon>
        <taxon>Actinomycetota</taxon>
        <taxon>Actinomycetes</taxon>
        <taxon>Mycobacteriales</taxon>
        <taxon>Nocardiaceae</taxon>
        <taxon>Williamsia</taxon>
    </lineage>
</organism>
<reference evidence="2 3" key="1">
    <citation type="submission" date="2017-01" db="EMBL/GenBank/DDBJ databases">
        <authorList>
            <person name="Mah S.A."/>
            <person name="Swanson W.J."/>
            <person name="Moy G.W."/>
            <person name="Vacquier V.D."/>
        </authorList>
    </citation>
    <scope>NUCLEOTIDE SEQUENCE [LARGE SCALE GENOMIC DNA]</scope>
    <source>
        <strain evidence="2 3">CPCC 203464</strain>
    </source>
</reference>
<sequence length="172" mass="17512">MGVGDVIGGAVDLVGDIASGAVKYIGGTLEGKSTPTGKGYTGHVDLVGSKIAPDPTRLVSFRRGGVIPGGRQYPEPRGVDHGRPTRAASALQSADRRREGVGLAPARPTRASNSSRPIRMARVGVVGPSGHEPAVAPRGHRVVVVGPRRAAHEIAPGIACPSCAAGITKPVR</sequence>
<dbReference type="AlphaFoldDB" id="A0A1N7H3U9"/>
<dbReference type="RefSeq" id="WP_076482082.1">
    <property type="nucleotide sequence ID" value="NZ_FTNT01000011.1"/>
</dbReference>
<keyword evidence="3" id="KW-1185">Reference proteome</keyword>
<evidence type="ECO:0000313" key="3">
    <source>
        <dbReference type="Proteomes" id="UP000186218"/>
    </source>
</evidence>
<dbReference type="EMBL" id="FTNT01000011">
    <property type="protein sequence ID" value="SIS19525.1"/>
    <property type="molecule type" value="Genomic_DNA"/>
</dbReference>
<dbReference type="STRING" id="1344003.SAMN05445060_3491"/>
<feature type="region of interest" description="Disordered" evidence="1">
    <location>
        <begin position="64"/>
        <end position="115"/>
    </location>
</feature>
<gene>
    <name evidence="2" type="ORF">SAMN05445060_3491</name>
</gene>
<accession>A0A1N7H3U9</accession>
<name>A0A1N7H3U9_9NOCA</name>
<evidence type="ECO:0000256" key="1">
    <source>
        <dbReference type="SAM" id="MobiDB-lite"/>
    </source>
</evidence>
<dbReference type="Proteomes" id="UP000186218">
    <property type="component" value="Unassembled WGS sequence"/>
</dbReference>